<evidence type="ECO:0000256" key="2">
    <source>
        <dbReference type="PROSITE-ProRule" id="PRU01248"/>
    </source>
</evidence>
<evidence type="ECO:0000313" key="6">
    <source>
        <dbReference type="Proteomes" id="UP000663920"/>
    </source>
</evidence>
<dbReference type="AlphaFoldDB" id="A0A975CL51"/>
<evidence type="ECO:0000256" key="3">
    <source>
        <dbReference type="SAM" id="Coils"/>
    </source>
</evidence>
<keyword evidence="2" id="KW-0238">DNA-binding</keyword>
<dbReference type="RefSeq" id="WP_208076707.1">
    <property type="nucleotide sequence ID" value="NZ_CP071869.1"/>
</dbReference>
<name>A0A975CL51_9FLAO</name>
<keyword evidence="3" id="KW-0175">Coiled coil</keyword>
<evidence type="ECO:0000313" key="5">
    <source>
        <dbReference type="EMBL" id="QTE21112.1"/>
    </source>
</evidence>
<dbReference type="EMBL" id="CP071869">
    <property type="protein sequence ID" value="QTE21112.1"/>
    <property type="molecule type" value="Genomic_DNA"/>
</dbReference>
<proteinExistence type="predicted"/>
<feature type="domain" description="Core-binding (CB)" evidence="4">
    <location>
        <begin position="908"/>
        <end position="980"/>
    </location>
</feature>
<dbReference type="GO" id="GO:0015074">
    <property type="term" value="P:DNA integration"/>
    <property type="evidence" value="ECO:0007669"/>
    <property type="project" value="UniProtKB-KW"/>
</dbReference>
<evidence type="ECO:0000259" key="4">
    <source>
        <dbReference type="PROSITE" id="PS51900"/>
    </source>
</evidence>
<sequence length="1236" mass="147488">MIQEKDLKLFWNFLYGIDNLPIPKKGESHHGIAGHIAYATSYYQKNWNLDEQITSGKFNNKKVKGFIKVRSGAETIAKHIKSGELSIYTFNAILCYFFFEIERLYENLEERILPLKNLKTFFKTIDVEYAKPEHIFYTNEFIALFFKKIKIIGIYPNVQPNFELVLSKYTNDGEYITIFDDKEVRDYKDILPSIKDILRYKELVKDEFKEFRVGFDGFPIPIDQIIELPFFRIDKRKEEQLDLLKDELNLILEKENKAKELIQEEIEFKDAIEKDFILKNQLRNEIKKIKAFFSKKHTPIEVLEKQNDIYISSPAGSGKTTTLKWFAYKLSSQGNQLPIFVELQSYKSDLKTLIEYSIKRFKLDFNSIRNHKNLILLIDGFDEYSGNDQDTLVREIRDFKKEFGCQIIFSGRYKPIGLGEKEFYTYKLSVFDDNDIQRIFNNVFPEKGTEYYNSLYKADLLESINIPLFLMFLIAHLKKQGEFKIKVITELLQNKGKLLKTVLIDDFLNEYEHKKYTKLREHQWLELKTKQIELISLFAYYLTFELINKENAHLQKDGIITFLKVHAVPIIRYESIDYEQLFIDFKEHSILSFKRDFVGFDKKEVRLFFTANYLKNQIHSNKDYSVFRKKFKGDENSWSSIETYLFGLIEPKKVMQEIKSFFIEDQIVYNNHFIFQIEYALKFIKSGNLDSNFKLLNKFYILNLIGLILFNDLKYTVNNKRRKNNHFKYSLFYIINESKYLIRTYLSSLIPDANHYYFHNIFNKPHVSIRSTYELSEILDKKIGNNSLFKDLKINPKFFKYKNYLLDKKPIPVDDINKTPNFIFSLLENLIFNPFFDDRINTINIVKGYESQLKYMRLYLSRFFELYAHSYLDFYFKTHSPTIFNLKTLYLYYKENRARILSNRILPETKEKIVHHFNELALHSKNKYRLVIMIYNAFDSILDSEIQIELLTSWRKKISEKSTSKNIKNTLVEVIFRHLKDEDVSLFISLLKSENQRIIQNTIFGLSLYIARNPDENNKYTSEIYEELQTLFNDEIKDIKITMLSAFQLYRVNPPKDFINDILKFADNEEVHYFAAILFFGRSKIKEAEPYLIKVINEENSNSPIVYDALTNLNYENFYKYNNDFFEQKRIKLSTQLKFFIFIGEPNILEYRFTFDLETYNNFVRIGGEDELQLLEEAYNIILKNKIIFKPSEKKAFEENIKYLKLKVEKLKQTDYYKNNILPKKKSSDASSEDLI</sequence>
<dbReference type="Pfam" id="PF00004">
    <property type="entry name" value="AAA"/>
    <property type="match status" value="1"/>
</dbReference>
<keyword evidence="1" id="KW-0229">DNA integration</keyword>
<feature type="coiled-coil region" evidence="3">
    <location>
        <begin position="234"/>
        <end position="265"/>
    </location>
</feature>
<dbReference type="InterPro" id="IPR016024">
    <property type="entry name" value="ARM-type_fold"/>
</dbReference>
<dbReference type="Proteomes" id="UP000663920">
    <property type="component" value="Chromosome"/>
</dbReference>
<dbReference type="SUPFAM" id="SSF52540">
    <property type="entry name" value="P-loop containing nucleoside triphosphate hydrolases"/>
    <property type="match status" value="1"/>
</dbReference>
<dbReference type="KEGG" id="pcea:J3359_09640"/>
<dbReference type="InterPro" id="IPR027417">
    <property type="entry name" value="P-loop_NTPase"/>
</dbReference>
<keyword evidence="6" id="KW-1185">Reference proteome</keyword>
<dbReference type="PROSITE" id="PS51900">
    <property type="entry name" value="CB"/>
    <property type="match status" value="1"/>
</dbReference>
<evidence type="ECO:0000256" key="1">
    <source>
        <dbReference type="ARBA" id="ARBA00022908"/>
    </source>
</evidence>
<reference evidence="5 6" key="1">
    <citation type="submission" date="2021-03" db="EMBL/GenBank/DDBJ databases">
        <title>Complete genome of Polaribacter_sp.SM13.</title>
        <authorList>
            <person name="Jeong S.W."/>
            <person name="Bae J.W."/>
        </authorList>
    </citation>
    <scope>NUCLEOTIDE SEQUENCE [LARGE SCALE GENOMIC DNA]</scope>
    <source>
        <strain evidence="5 6">SM13</strain>
    </source>
</reference>
<dbReference type="GO" id="GO:0003677">
    <property type="term" value="F:DNA binding"/>
    <property type="evidence" value="ECO:0007669"/>
    <property type="project" value="UniProtKB-UniRule"/>
</dbReference>
<organism evidence="5 6">
    <name type="scientific">Polaribacter cellanae</name>
    <dbReference type="NCBI Taxonomy" id="2818493"/>
    <lineage>
        <taxon>Bacteria</taxon>
        <taxon>Pseudomonadati</taxon>
        <taxon>Bacteroidota</taxon>
        <taxon>Flavobacteriia</taxon>
        <taxon>Flavobacteriales</taxon>
        <taxon>Flavobacteriaceae</taxon>
    </lineage>
</organism>
<gene>
    <name evidence="5" type="ORF">J3359_09640</name>
</gene>
<dbReference type="SUPFAM" id="SSF48371">
    <property type="entry name" value="ARM repeat"/>
    <property type="match status" value="1"/>
</dbReference>
<dbReference type="GO" id="GO:0005524">
    <property type="term" value="F:ATP binding"/>
    <property type="evidence" value="ECO:0007669"/>
    <property type="project" value="InterPro"/>
</dbReference>
<dbReference type="GO" id="GO:0016887">
    <property type="term" value="F:ATP hydrolysis activity"/>
    <property type="evidence" value="ECO:0007669"/>
    <property type="project" value="InterPro"/>
</dbReference>
<dbReference type="Gene3D" id="3.40.50.300">
    <property type="entry name" value="P-loop containing nucleotide triphosphate hydrolases"/>
    <property type="match status" value="1"/>
</dbReference>
<dbReference type="InterPro" id="IPR044068">
    <property type="entry name" value="CB"/>
</dbReference>
<dbReference type="InterPro" id="IPR003959">
    <property type="entry name" value="ATPase_AAA_core"/>
</dbReference>
<accession>A0A975CL51</accession>
<protein>
    <recommendedName>
        <fullName evidence="4">Core-binding (CB) domain-containing protein</fullName>
    </recommendedName>
</protein>